<evidence type="ECO:0000256" key="3">
    <source>
        <dbReference type="SAM" id="Phobius"/>
    </source>
</evidence>
<dbReference type="InterPro" id="IPR006143">
    <property type="entry name" value="RND_pump_MFP"/>
</dbReference>
<dbReference type="InterPro" id="IPR006121">
    <property type="entry name" value="HMA_dom"/>
</dbReference>
<keyword evidence="3" id="KW-0472">Membrane</keyword>
<dbReference type="SUPFAM" id="SSF55008">
    <property type="entry name" value="HMA, heavy metal-associated domain"/>
    <property type="match status" value="1"/>
</dbReference>
<dbReference type="GO" id="GO:0030288">
    <property type="term" value="C:outer membrane-bounded periplasmic space"/>
    <property type="evidence" value="ECO:0007669"/>
    <property type="project" value="TreeGrafter"/>
</dbReference>
<organism evidence="5">
    <name type="scientific">termite gut metagenome</name>
    <dbReference type="NCBI Taxonomy" id="433724"/>
    <lineage>
        <taxon>unclassified sequences</taxon>
        <taxon>metagenomes</taxon>
        <taxon>organismal metagenomes</taxon>
    </lineage>
</organism>
<comment type="similarity">
    <text evidence="1">Belongs to the membrane fusion protein (MFP) (TC 8.A.1) family.</text>
</comment>
<dbReference type="GO" id="GO:0022857">
    <property type="term" value="F:transmembrane transporter activity"/>
    <property type="evidence" value="ECO:0007669"/>
    <property type="project" value="InterPro"/>
</dbReference>
<dbReference type="PROSITE" id="PS50846">
    <property type="entry name" value="HMA_2"/>
    <property type="match status" value="1"/>
</dbReference>
<accession>A0A5J4R5D8</accession>
<gene>
    <name evidence="5" type="ORF">EZS27_021966</name>
</gene>
<dbReference type="EMBL" id="SNRY01001685">
    <property type="protein sequence ID" value="KAA6329206.1"/>
    <property type="molecule type" value="Genomic_DNA"/>
</dbReference>
<protein>
    <submittedName>
        <fullName evidence="5">Cation efflux system protein CusB</fullName>
    </submittedName>
</protein>
<proteinExistence type="inferred from homology"/>
<name>A0A5J4R5D8_9ZZZZ</name>
<dbReference type="CDD" id="cd00371">
    <property type="entry name" value="HMA"/>
    <property type="match status" value="1"/>
</dbReference>
<feature type="domain" description="HMA" evidence="4">
    <location>
        <begin position="429"/>
        <end position="495"/>
    </location>
</feature>
<sequence length="515" mass="56983">MDITKIKNILIKSRYIKYGLILIAGLFLGWLIFGGSDNQNATPEHGHIHEEAAEQIWTCSMHPQIKQDKPGKCPICGMDLIPLKTSGKAEGGIDPNAIQLSEEAVALANVQTTKVSRQNPVKEIQLYGTIQADERLSQSQTSHVNGRIEKLFINFTGESVRQGQTIATIYSPELLNAQQELLEAGKMQAAQPALVQAAREKLRLWKLSDEQIAEIEQSKNGSPLIEIKANTSGIVAGKKVNQGDYVNQGNVLFDIANLSQVWAMFDAYETDLPFLKTGDNIAFTLQALPGKTFTGRISFIDPILDKTTRTAKVRVETPNREMLLKPEMYANAIVKAPLKQYNNEIVIPKSAVLWTGKRSIVYVKQPDTDSPAFMLREIELGPSLGDSYVVISSVNDGDEIVTNGVFSIDASAQLEGKRSMMNEEAPSKDEHAMMLVQGMCEMCKERIEKATMSIKGISSATWDVEKKELHLHYDSHRTNLDVIGKAIAKAGHDTDKYKAGKAAYDALPDCCRYRD</sequence>
<dbReference type="GO" id="GO:0016020">
    <property type="term" value="C:membrane"/>
    <property type="evidence" value="ECO:0007669"/>
    <property type="project" value="InterPro"/>
</dbReference>
<keyword evidence="3" id="KW-0812">Transmembrane</keyword>
<dbReference type="GO" id="GO:0015679">
    <property type="term" value="P:plasma membrane copper ion transport"/>
    <property type="evidence" value="ECO:0007669"/>
    <property type="project" value="TreeGrafter"/>
</dbReference>
<keyword evidence="3" id="KW-1133">Transmembrane helix</keyword>
<dbReference type="PANTHER" id="PTHR30097">
    <property type="entry name" value="CATION EFFLUX SYSTEM PROTEIN CUSB"/>
    <property type="match status" value="1"/>
</dbReference>
<feature type="transmembrane region" description="Helical" evidence="3">
    <location>
        <begin position="15"/>
        <end position="33"/>
    </location>
</feature>
<evidence type="ECO:0000256" key="2">
    <source>
        <dbReference type="ARBA" id="ARBA00022448"/>
    </source>
</evidence>
<dbReference type="GO" id="GO:0060003">
    <property type="term" value="P:copper ion export"/>
    <property type="evidence" value="ECO:0007669"/>
    <property type="project" value="TreeGrafter"/>
</dbReference>
<reference evidence="5" key="1">
    <citation type="submission" date="2019-03" db="EMBL/GenBank/DDBJ databases">
        <title>Single cell metagenomics reveals metabolic interactions within the superorganism composed of flagellate Streblomastix strix and complex community of Bacteroidetes bacteria on its surface.</title>
        <authorList>
            <person name="Treitli S.C."/>
            <person name="Kolisko M."/>
            <person name="Husnik F."/>
            <person name="Keeling P."/>
            <person name="Hampl V."/>
        </authorList>
    </citation>
    <scope>NUCLEOTIDE SEQUENCE</scope>
    <source>
        <strain evidence="5">STM</strain>
    </source>
</reference>
<keyword evidence="2" id="KW-0813">Transport</keyword>
<dbReference type="PANTHER" id="PTHR30097:SF15">
    <property type="entry name" value="CATION EFFLUX SYSTEM PROTEIN CUSB"/>
    <property type="match status" value="1"/>
</dbReference>
<evidence type="ECO:0000259" key="4">
    <source>
        <dbReference type="PROSITE" id="PS50846"/>
    </source>
</evidence>
<evidence type="ECO:0000256" key="1">
    <source>
        <dbReference type="ARBA" id="ARBA00009477"/>
    </source>
</evidence>
<dbReference type="Pfam" id="PF25919">
    <property type="entry name" value="BSH_CusB"/>
    <property type="match status" value="1"/>
</dbReference>
<dbReference type="InterPro" id="IPR051909">
    <property type="entry name" value="MFP_Cation_Efflux"/>
</dbReference>
<evidence type="ECO:0000313" key="5">
    <source>
        <dbReference type="EMBL" id="KAA6329206.1"/>
    </source>
</evidence>
<dbReference type="AlphaFoldDB" id="A0A5J4R5D8"/>
<dbReference type="InterPro" id="IPR045800">
    <property type="entry name" value="HMBD"/>
</dbReference>
<comment type="caution">
    <text evidence="5">The sequence shown here is derived from an EMBL/GenBank/DDBJ whole genome shotgun (WGS) entry which is preliminary data.</text>
</comment>
<dbReference type="Gene3D" id="2.40.420.20">
    <property type="match status" value="1"/>
</dbReference>
<dbReference type="Gene3D" id="6.10.140.730">
    <property type="match status" value="1"/>
</dbReference>
<dbReference type="InterPro" id="IPR036163">
    <property type="entry name" value="HMA_dom_sf"/>
</dbReference>
<dbReference type="SUPFAM" id="SSF111369">
    <property type="entry name" value="HlyD-like secretion proteins"/>
    <property type="match status" value="1"/>
</dbReference>
<dbReference type="Gene3D" id="3.30.70.100">
    <property type="match status" value="1"/>
</dbReference>
<dbReference type="FunFam" id="2.40.30.170:FF:000010">
    <property type="entry name" value="Efflux RND transporter periplasmic adaptor subunit"/>
    <property type="match status" value="1"/>
</dbReference>
<dbReference type="NCBIfam" id="TIGR01730">
    <property type="entry name" value="RND_mfp"/>
    <property type="match status" value="1"/>
</dbReference>
<dbReference type="Pfam" id="PF00403">
    <property type="entry name" value="HMA"/>
    <property type="match status" value="1"/>
</dbReference>
<dbReference type="Gene3D" id="2.40.30.170">
    <property type="match status" value="1"/>
</dbReference>
<dbReference type="InterPro" id="IPR058790">
    <property type="entry name" value="BSH_CusB"/>
</dbReference>
<dbReference type="Pfam" id="PF19335">
    <property type="entry name" value="HMBD"/>
    <property type="match status" value="1"/>
</dbReference>
<dbReference type="InterPro" id="IPR058791">
    <property type="entry name" value="3HB_CusB"/>
</dbReference>
<dbReference type="Pfam" id="PF25869">
    <property type="entry name" value="3HB_CusB"/>
    <property type="match status" value="1"/>
</dbReference>
<dbReference type="GO" id="GO:0046914">
    <property type="term" value="F:transition metal ion binding"/>
    <property type="evidence" value="ECO:0007669"/>
    <property type="project" value="TreeGrafter"/>
</dbReference>
<dbReference type="Pfam" id="PF25954">
    <property type="entry name" value="Beta-barrel_RND_2"/>
    <property type="match status" value="1"/>
</dbReference>
<dbReference type="InterPro" id="IPR058792">
    <property type="entry name" value="Beta-barrel_RND_2"/>
</dbReference>